<dbReference type="RefSeq" id="WP_111326249.1">
    <property type="nucleotide sequence ID" value="NZ_BIFX01000001.1"/>
</dbReference>
<dbReference type="InterPro" id="IPR021215">
    <property type="entry name" value="DUF2752"/>
</dbReference>
<dbReference type="OrthoDB" id="9815897at2"/>
<evidence type="ECO:0000313" key="1">
    <source>
        <dbReference type="EMBL" id="PZW19523.1"/>
    </source>
</evidence>
<comment type="caution">
    <text evidence="1">The sequence shown here is derived from an EMBL/GenBank/DDBJ whole genome shotgun (WGS) entry which is preliminary data.</text>
</comment>
<gene>
    <name evidence="1" type="ORF">EI42_06032</name>
</gene>
<accession>A0A326TT03</accession>
<dbReference type="Pfam" id="PF10825">
    <property type="entry name" value="DUF2752"/>
    <property type="match status" value="1"/>
</dbReference>
<organism evidence="1 2">
    <name type="scientific">Thermosporothrix hazakensis</name>
    <dbReference type="NCBI Taxonomy" id="644383"/>
    <lineage>
        <taxon>Bacteria</taxon>
        <taxon>Bacillati</taxon>
        <taxon>Chloroflexota</taxon>
        <taxon>Ktedonobacteria</taxon>
        <taxon>Ktedonobacterales</taxon>
        <taxon>Thermosporotrichaceae</taxon>
        <taxon>Thermosporothrix</taxon>
    </lineage>
</organism>
<proteinExistence type="predicted"/>
<sequence>MKHTIPSRATGKVVGYLLLPLLFWLIPSSWLEAHPIPCLSRLLLHRTCPGCGMTRAVSCTIHGEFRKAWHYNKRVVFVFPLLLLVWGKGFQHAWSDFVRHLYRR</sequence>
<evidence type="ECO:0000313" key="2">
    <source>
        <dbReference type="Proteomes" id="UP000248806"/>
    </source>
</evidence>
<name>A0A326TT03_THEHA</name>
<reference evidence="1 2" key="1">
    <citation type="submission" date="2018-06" db="EMBL/GenBank/DDBJ databases">
        <title>Genomic Encyclopedia of Archaeal and Bacterial Type Strains, Phase II (KMG-II): from individual species to whole genera.</title>
        <authorList>
            <person name="Goeker M."/>
        </authorList>
    </citation>
    <scope>NUCLEOTIDE SEQUENCE [LARGE SCALE GENOMIC DNA]</scope>
    <source>
        <strain evidence="1 2">ATCC BAA-1881</strain>
    </source>
</reference>
<dbReference type="EMBL" id="QKUF01000045">
    <property type="protein sequence ID" value="PZW19523.1"/>
    <property type="molecule type" value="Genomic_DNA"/>
</dbReference>
<keyword evidence="2" id="KW-1185">Reference proteome</keyword>
<dbReference type="Proteomes" id="UP000248806">
    <property type="component" value="Unassembled WGS sequence"/>
</dbReference>
<dbReference type="AlphaFoldDB" id="A0A326TT03"/>
<protein>
    <submittedName>
        <fullName evidence="1">Uncharacterized protein DUF2752</fullName>
    </submittedName>
</protein>